<gene>
    <name evidence="1" type="ORF">LCGC14_0384670</name>
</gene>
<protein>
    <recommendedName>
        <fullName evidence="2">Phage ABA sandwich domain-containing protein</fullName>
    </recommendedName>
</protein>
<reference evidence="1" key="1">
    <citation type="journal article" date="2015" name="Nature">
        <title>Complex archaea that bridge the gap between prokaryotes and eukaryotes.</title>
        <authorList>
            <person name="Spang A."/>
            <person name="Saw J.H."/>
            <person name="Jorgensen S.L."/>
            <person name="Zaremba-Niedzwiedzka K."/>
            <person name="Martijn J."/>
            <person name="Lind A.E."/>
            <person name="van Eijk R."/>
            <person name="Schleper C."/>
            <person name="Guy L."/>
            <person name="Ettema T.J."/>
        </authorList>
    </citation>
    <scope>NUCLEOTIDE SEQUENCE</scope>
</reference>
<dbReference type="EMBL" id="LAZR01000317">
    <property type="protein sequence ID" value="KKN74965.1"/>
    <property type="molecule type" value="Genomic_DNA"/>
</dbReference>
<dbReference type="AlphaFoldDB" id="A0A0F9T140"/>
<sequence length="110" mass="12722">MGNIQKANQVRLNHELLIWAGFTLKNGVWSYPDGVTVDDGVPFFPESLDECFKWLVPKLEGVGLWVTPERLYWWEATSLDKDNYYCSYNAKRKNPALALCLAIQKLIRSR</sequence>
<comment type="caution">
    <text evidence="1">The sequence shown here is derived from an EMBL/GenBank/DDBJ whole genome shotgun (WGS) entry which is preliminary data.</text>
</comment>
<organism evidence="1">
    <name type="scientific">marine sediment metagenome</name>
    <dbReference type="NCBI Taxonomy" id="412755"/>
    <lineage>
        <taxon>unclassified sequences</taxon>
        <taxon>metagenomes</taxon>
        <taxon>ecological metagenomes</taxon>
    </lineage>
</organism>
<evidence type="ECO:0000313" key="1">
    <source>
        <dbReference type="EMBL" id="KKN74965.1"/>
    </source>
</evidence>
<name>A0A0F9T140_9ZZZZ</name>
<evidence type="ECO:0008006" key="2">
    <source>
        <dbReference type="Google" id="ProtNLM"/>
    </source>
</evidence>
<proteinExistence type="predicted"/>
<accession>A0A0F9T140</accession>